<dbReference type="GO" id="GO:0002250">
    <property type="term" value="P:adaptive immune response"/>
    <property type="evidence" value="ECO:0007669"/>
    <property type="project" value="UniProtKB-KW"/>
</dbReference>
<evidence type="ECO:0000256" key="2">
    <source>
        <dbReference type="ARBA" id="ARBA00004240"/>
    </source>
</evidence>
<dbReference type="InterPro" id="IPR000719">
    <property type="entry name" value="Prot_kinase_dom"/>
</dbReference>
<evidence type="ECO:0000256" key="20">
    <source>
        <dbReference type="ARBA" id="ARBA00023130"/>
    </source>
</evidence>
<keyword evidence="12" id="KW-0808">Transferase</keyword>
<evidence type="ECO:0000256" key="5">
    <source>
        <dbReference type="ARBA" id="ARBA00012513"/>
    </source>
</evidence>
<evidence type="ECO:0000256" key="19">
    <source>
        <dbReference type="ARBA" id="ARBA00022859"/>
    </source>
</evidence>
<comment type="catalytic activity">
    <reaction evidence="23">
        <text>L-seryl-[protein] + ATP = O-phospho-L-seryl-[protein] + ADP + H(+)</text>
        <dbReference type="Rhea" id="RHEA:17989"/>
        <dbReference type="Rhea" id="RHEA-COMP:9863"/>
        <dbReference type="Rhea" id="RHEA-COMP:11604"/>
        <dbReference type="ChEBI" id="CHEBI:15378"/>
        <dbReference type="ChEBI" id="CHEBI:29999"/>
        <dbReference type="ChEBI" id="CHEBI:30616"/>
        <dbReference type="ChEBI" id="CHEBI:83421"/>
        <dbReference type="ChEBI" id="CHEBI:456216"/>
        <dbReference type="EC" id="2.7.11.1"/>
    </reaction>
</comment>
<proteinExistence type="inferred from homology"/>
<dbReference type="InterPro" id="IPR008271">
    <property type="entry name" value="Ser/Thr_kinase_AS"/>
</dbReference>
<dbReference type="PROSITE" id="PS00108">
    <property type="entry name" value="PROTEIN_KINASE_ST"/>
    <property type="match status" value="1"/>
</dbReference>
<keyword evidence="19" id="KW-0391">Immunity</keyword>
<evidence type="ECO:0000259" key="28">
    <source>
        <dbReference type="PROSITE" id="PS50209"/>
    </source>
</evidence>
<keyword evidence="17" id="KW-0067">ATP-binding</keyword>
<dbReference type="PANTHER" id="PTHR44329">
    <property type="entry name" value="SERINE/THREONINE-PROTEIN KINASE TNNI3K-RELATED"/>
    <property type="match status" value="1"/>
</dbReference>
<evidence type="ECO:0000256" key="1">
    <source>
        <dbReference type="ARBA" id="ARBA00004202"/>
    </source>
</evidence>
<dbReference type="GO" id="GO:0042981">
    <property type="term" value="P:regulation of apoptotic process"/>
    <property type="evidence" value="ECO:0007669"/>
    <property type="project" value="InterPro"/>
</dbReference>
<evidence type="ECO:0000259" key="27">
    <source>
        <dbReference type="PROSITE" id="PS50011"/>
    </source>
</evidence>
<keyword evidence="11" id="KW-0399">Innate immunity</keyword>
<evidence type="ECO:0000256" key="22">
    <source>
        <dbReference type="ARBA" id="ARBA00047899"/>
    </source>
</evidence>
<keyword evidence="13" id="KW-0053">Apoptosis</keyword>
<evidence type="ECO:0000256" key="4">
    <source>
        <dbReference type="ARBA" id="ARBA00005843"/>
    </source>
</evidence>
<keyword evidence="20" id="KW-1064">Adaptive immunity</keyword>
<evidence type="ECO:0000313" key="29">
    <source>
        <dbReference type="EMBL" id="CAJ1071931.1"/>
    </source>
</evidence>
<feature type="region of interest" description="Disordered" evidence="26">
    <location>
        <begin position="426"/>
        <end position="459"/>
    </location>
</feature>
<evidence type="ECO:0000256" key="18">
    <source>
        <dbReference type="ARBA" id="ARBA00022843"/>
    </source>
</evidence>
<dbReference type="GO" id="GO:0042742">
    <property type="term" value="P:defense response to bacterium"/>
    <property type="evidence" value="ECO:0007669"/>
    <property type="project" value="UniProtKB-ARBA"/>
</dbReference>
<gene>
    <name evidence="29" type="ORF">XNOV1_A029953</name>
</gene>
<dbReference type="PROSITE" id="PS50011">
    <property type="entry name" value="PROTEIN_KINASE_DOM"/>
    <property type="match status" value="1"/>
</dbReference>
<evidence type="ECO:0000256" key="26">
    <source>
        <dbReference type="SAM" id="MobiDB-lite"/>
    </source>
</evidence>
<reference evidence="29" key="1">
    <citation type="submission" date="2023-08" db="EMBL/GenBank/DDBJ databases">
        <authorList>
            <person name="Alioto T."/>
            <person name="Alioto T."/>
            <person name="Gomez Garrido J."/>
        </authorList>
    </citation>
    <scope>NUCLEOTIDE SEQUENCE</scope>
</reference>
<dbReference type="Gene3D" id="1.10.533.10">
    <property type="entry name" value="Death Domain, Fas"/>
    <property type="match status" value="1"/>
</dbReference>
<evidence type="ECO:0000256" key="11">
    <source>
        <dbReference type="ARBA" id="ARBA00022588"/>
    </source>
</evidence>
<evidence type="ECO:0000256" key="23">
    <source>
        <dbReference type="ARBA" id="ARBA00048679"/>
    </source>
</evidence>
<dbReference type="Gene3D" id="1.10.510.10">
    <property type="entry name" value="Transferase(Phosphotransferase) domain 1"/>
    <property type="match status" value="1"/>
</dbReference>
<evidence type="ECO:0000256" key="12">
    <source>
        <dbReference type="ARBA" id="ARBA00022679"/>
    </source>
</evidence>
<evidence type="ECO:0000256" key="25">
    <source>
        <dbReference type="ARBA" id="ARBA00075761"/>
    </source>
</evidence>
<feature type="domain" description="CARD" evidence="28">
    <location>
        <begin position="468"/>
        <end position="517"/>
    </location>
</feature>
<dbReference type="Pfam" id="PF00619">
    <property type="entry name" value="CARD"/>
    <property type="match status" value="1"/>
</dbReference>
<dbReference type="PANTHER" id="PTHR44329:SF9">
    <property type="entry name" value="RECEPTOR-INTERACTING SERINE_THREONINE-PROTEIN KINASE 2"/>
    <property type="match status" value="1"/>
</dbReference>
<comment type="similarity">
    <text evidence="4">Belongs to the protein kinase superfamily. TKL Ser/Thr protein kinase family.</text>
</comment>
<keyword evidence="8" id="KW-1017">Isopeptide bond</keyword>
<dbReference type="SUPFAM" id="SSF47986">
    <property type="entry name" value="DEATH domain"/>
    <property type="match status" value="1"/>
</dbReference>
<dbReference type="GO" id="GO:0071225">
    <property type="term" value="P:cellular response to muramyl dipeptide"/>
    <property type="evidence" value="ECO:0007669"/>
    <property type="project" value="UniProtKB-ARBA"/>
</dbReference>
<evidence type="ECO:0000256" key="17">
    <source>
        <dbReference type="ARBA" id="ARBA00022840"/>
    </source>
</evidence>
<feature type="domain" description="Protein kinase" evidence="27">
    <location>
        <begin position="27"/>
        <end position="303"/>
    </location>
</feature>
<dbReference type="InterPro" id="IPR011029">
    <property type="entry name" value="DEATH-like_dom_sf"/>
</dbReference>
<accession>A0AAV1GCW5</accession>
<sequence>MEPSAAMGCVNIGSLTSTLPVIPYQKLTDLYYLSRGGFGTVFKAQHSDWRTTVAIKCLKLDAPVGERERNCLLKEAEVLHKARFNYIIQIFGICNEPEFFCIVTEFMSNGSLDLLLHEKDTYPVLAWPLRLRILYEIALGVNFLHNMNPPLLHHDLKTQNILLDGEFHVKIADFGLSKWRQLSVSKGSGSKPTEMGGTVIYMPPEKYEPSKSRRADVKHDMYSYAIIMWEVLSRQIPFEDVTNPMQIMFSVLRGMRPDTTLTSLPAEIPSRETLISLMTCGWTSNPDERPSFLKCLIELEPMVRKFDEIDFLEAVLEIKRAKFMGRSGCCSSQTECTKRSEGSSLNMPKDRHSPWPESSTSGSGSCSSQDTDISLPGPLMAPPCKEGLPSSFIAPTLEPPKSLIDICGSNDLNVYQSAKPMNIPVKPGLPATEYETLPFKPQPQADYSPPRQHSPPTQGPLTQWISIKREEIVSHMTEACLNQILDALLARSLLMIEDYELVKNQLTRTAKVRQLLDNCHNEDMCRIVVRKLYDNKQTSLQPYPSEISSPTPVVFPSAPPLTISHNFSRNV</sequence>
<evidence type="ECO:0000256" key="8">
    <source>
        <dbReference type="ARBA" id="ARBA00022499"/>
    </source>
</evidence>
<dbReference type="PROSITE" id="PS50209">
    <property type="entry name" value="CARD"/>
    <property type="match status" value="1"/>
</dbReference>
<dbReference type="Proteomes" id="UP001178508">
    <property type="component" value="Chromosome 14"/>
</dbReference>
<keyword evidence="10" id="KW-0597">Phosphoprotein</keyword>
<keyword evidence="18" id="KW-0832">Ubl conjugation</keyword>
<comment type="subcellular location">
    <subcellularLocation>
        <location evidence="1">Cell membrane</location>
        <topology evidence="1">Peripheral membrane protein</topology>
    </subcellularLocation>
    <subcellularLocation>
        <location evidence="3">Cytoplasm</location>
    </subcellularLocation>
    <subcellularLocation>
        <location evidence="2">Endoplasmic reticulum</location>
    </subcellularLocation>
</comment>
<dbReference type="GO" id="GO:0045087">
    <property type="term" value="P:innate immune response"/>
    <property type="evidence" value="ECO:0007669"/>
    <property type="project" value="UniProtKB-KW"/>
</dbReference>
<evidence type="ECO:0000256" key="9">
    <source>
        <dbReference type="ARBA" id="ARBA00022527"/>
    </source>
</evidence>
<keyword evidence="7" id="KW-0963">Cytoplasm</keyword>
<organism evidence="29 30">
    <name type="scientific">Xyrichtys novacula</name>
    <name type="common">Pearly razorfish</name>
    <name type="synonym">Hemipteronotus novacula</name>
    <dbReference type="NCBI Taxonomy" id="13765"/>
    <lineage>
        <taxon>Eukaryota</taxon>
        <taxon>Metazoa</taxon>
        <taxon>Chordata</taxon>
        <taxon>Craniata</taxon>
        <taxon>Vertebrata</taxon>
        <taxon>Euteleostomi</taxon>
        <taxon>Actinopterygii</taxon>
        <taxon>Neopterygii</taxon>
        <taxon>Teleostei</taxon>
        <taxon>Neoteleostei</taxon>
        <taxon>Acanthomorphata</taxon>
        <taxon>Eupercaria</taxon>
        <taxon>Labriformes</taxon>
        <taxon>Labridae</taxon>
        <taxon>Xyrichtys</taxon>
    </lineage>
</organism>
<evidence type="ECO:0000256" key="3">
    <source>
        <dbReference type="ARBA" id="ARBA00004496"/>
    </source>
</evidence>
<evidence type="ECO:0000256" key="10">
    <source>
        <dbReference type="ARBA" id="ARBA00022553"/>
    </source>
</evidence>
<evidence type="ECO:0000256" key="14">
    <source>
        <dbReference type="ARBA" id="ARBA00022741"/>
    </source>
</evidence>
<dbReference type="GO" id="GO:0001819">
    <property type="term" value="P:positive regulation of cytokine production"/>
    <property type="evidence" value="ECO:0007669"/>
    <property type="project" value="UniProtKB-ARBA"/>
</dbReference>
<keyword evidence="9" id="KW-0723">Serine/threonine-protein kinase</keyword>
<keyword evidence="6" id="KW-1003">Cell membrane</keyword>
<feature type="compositionally biased region" description="Low complexity" evidence="26">
    <location>
        <begin position="358"/>
        <end position="368"/>
    </location>
</feature>
<evidence type="ECO:0000256" key="24">
    <source>
        <dbReference type="ARBA" id="ARBA00071069"/>
    </source>
</evidence>
<keyword evidence="21" id="KW-0472">Membrane</keyword>
<evidence type="ECO:0000313" key="30">
    <source>
        <dbReference type="Proteomes" id="UP001178508"/>
    </source>
</evidence>
<feature type="region of interest" description="Disordered" evidence="26">
    <location>
        <begin position="328"/>
        <end position="380"/>
    </location>
</feature>
<dbReference type="GO" id="GO:0140895">
    <property type="term" value="P:cell surface toll-like receptor signaling pathway"/>
    <property type="evidence" value="ECO:0007669"/>
    <property type="project" value="UniProtKB-ARBA"/>
</dbReference>
<keyword evidence="30" id="KW-1185">Reference proteome</keyword>
<keyword evidence="16" id="KW-0256">Endoplasmic reticulum</keyword>
<dbReference type="GO" id="GO:0043123">
    <property type="term" value="P:positive regulation of canonical NF-kappaB signal transduction"/>
    <property type="evidence" value="ECO:0007669"/>
    <property type="project" value="UniProtKB-ARBA"/>
</dbReference>
<dbReference type="GO" id="GO:0070431">
    <property type="term" value="P:nucleotide-binding oligomerization domain containing 2 signaling pathway"/>
    <property type="evidence" value="ECO:0007669"/>
    <property type="project" value="UniProtKB-ARBA"/>
</dbReference>
<protein>
    <recommendedName>
        <fullName evidence="24">Receptor-interacting serine/threonine-protein kinase 2</fullName>
        <ecNumber evidence="5">2.7.11.1</ecNumber>
    </recommendedName>
    <alternativeName>
        <fullName evidence="25">Tyrosine-protein kinase RIPK2</fullName>
    </alternativeName>
</protein>
<keyword evidence="14" id="KW-0547">Nucleotide-binding</keyword>
<dbReference type="Pfam" id="PF00069">
    <property type="entry name" value="Pkinase"/>
    <property type="match status" value="1"/>
</dbReference>
<dbReference type="EC" id="2.7.11.1" evidence="5"/>
<dbReference type="EMBL" id="OY660877">
    <property type="protein sequence ID" value="CAJ1071931.1"/>
    <property type="molecule type" value="Genomic_DNA"/>
</dbReference>
<dbReference type="GO" id="GO:0005886">
    <property type="term" value="C:plasma membrane"/>
    <property type="evidence" value="ECO:0007669"/>
    <property type="project" value="UniProtKB-SubCell"/>
</dbReference>
<dbReference type="SMART" id="SM00220">
    <property type="entry name" value="S_TKc"/>
    <property type="match status" value="1"/>
</dbReference>
<name>A0AAV1GCW5_XYRNO</name>
<dbReference type="GO" id="GO:0070427">
    <property type="term" value="P:nucleotide-binding oligomerization domain containing 1 signaling pathway"/>
    <property type="evidence" value="ECO:0007669"/>
    <property type="project" value="UniProtKB-ARBA"/>
</dbReference>
<dbReference type="InterPro" id="IPR011009">
    <property type="entry name" value="Kinase-like_dom_sf"/>
</dbReference>
<evidence type="ECO:0000256" key="13">
    <source>
        <dbReference type="ARBA" id="ARBA00022703"/>
    </source>
</evidence>
<dbReference type="GO" id="GO:0005829">
    <property type="term" value="C:cytosol"/>
    <property type="evidence" value="ECO:0007669"/>
    <property type="project" value="UniProtKB-ARBA"/>
</dbReference>
<dbReference type="InterPro" id="IPR001315">
    <property type="entry name" value="CARD"/>
</dbReference>
<dbReference type="AlphaFoldDB" id="A0AAV1GCW5"/>
<dbReference type="GO" id="GO:0004706">
    <property type="term" value="F:JUN kinase kinase kinase activity"/>
    <property type="evidence" value="ECO:0007669"/>
    <property type="project" value="TreeGrafter"/>
</dbReference>
<dbReference type="FunFam" id="1.10.533.10:FF:000037">
    <property type="entry name" value="Receptor-interacting serine/threonine-protein kinase 2"/>
    <property type="match status" value="1"/>
</dbReference>
<dbReference type="GO" id="GO:0005524">
    <property type="term" value="F:ATP binding"/>
    <property type="evidence" value="ECO:0007669"/>
    <property type="project" value="UniProtKB-KW"/>
</dbReference>
<evidence type="ECO:0000256" key="15">
    <source>
        <dbReference type="ARBA" id="ARBA00022777"/>
    </source>
</evidence>
<evidence type="ECO:0000256" key="21">
    <source>
        <dbReference type="ARBA" id="ARBA00023136"/>
    </source>
</evidence>
<keyword evidence="29" id="KW-0675">Receptor</keyword>
<dbReference type="GO" id="GO:0006915">
    <property type="term" value="P:apoptotic process"/>
    <property type="evidence" value="ECO:0007669"/>
    <property type="project" value="UniProtKB-KW"/>
</dbReference>
<evidence type="ECO:0000256" key="16">
    <source>
        <dbReference type="ARBA" id="ARBA00022824"/>
    </source>
</evidence>
<dbReference type="InterPro" id="IPR051681">
    <property type="entry name" value="Ser/Thr_Kinases-Pseudokinases"/>
</dbReference>
<comment type="catalytic activity">
    <reaction evidence="22">
        <text>L-threonyl-[protein] + ATP = O-phospho-L-threonyl-[protein] + ADP + H(+)</text>
        <dbReference type="Rhea" id="RHEA:46608"/>
        <dbReference type="Rhea" id="RHEA-COMP:11060"/>
        <dbReference type="Rhea" id="RHEA-COMP:11605"/>
        <dbReference type="ChEBI" id="CHEBI:15378"/>
        <dbReference type="ChEBI" id="CHEBI:30013"/>
        <dbReference type="ChEBI" id="CHEBI:30616"/>
        <dbReference type="ChEBI" id="CHEBI:61977"/>
        <dbReference type="ChEBI" id="CHEBI:456216"/>
        <dbReference type="EC" id="2.7.11.1"/>
    </reaction>
</comment>
<dbReference type="GO" id="GO:0080090">
    <property type="term" value="P:regulation of primary metabolic process"/>
    <property type="evidence" value="ECO:0007669"/>
    <property type="project" value="UniProtKB-ARBA"/>
</dbReference>
<evidence type="ECO:0000256" key="7">
    <source>
        <dbReference type="ARBA" id="ARBA00022490"/>
    </source>
</evidence>
<dbReference type="GO" id="GO:0005783">
    <property type="term" value="C:endoplasmic reticulum"/>
    <property type="evidence" value="ECO:0007669"/>
    <property type="project" value="UniProtKB-SubCell"/>
</dbReference>
<evidence type="ECO:0000256" key="6">
    <source>
        <dbReference type="ARBA" id="ARBA00022475"/>
    </source>
</evidence>
<dbReference type="SUPFAM" id="SSF56112">
    <property type="entry name" value="Protein kinase-like (PK-like)"/>
    <property type="match status" value="1"/>
</dbReference>
<dbReference type="FunFam" id="1.10.510.10:FF:000288">
    <property type="entry name" value="Receptor-interacting serine/threonine-protein kinase 2"/>
    <property type="match status" value="1"/>
</dbReference>
<keyword evidence="15 29" id="KW-0418">Kinase</keyword>